<dbReference type="Proteomes" id="UP000000851">
    <property type="component" value="Chromosome"/>
</dbReference>
<dbReference type="KEGG" id="cai:Caci_3393"/>
<organism evidence="1 2">
    <name type="scientific">Catenulispora acidiphila (strain DSM 44928 / JCM 14897 / NBRC 102108 / NRRL B-24433 / ID139908)</name>
    <dbReference type="NCBI Taxonomy" id="479433"/>
    <lineage>
        <taxon>Bacteria</taxon>
        <taxon>Bacillati</taxon>
        <taxon>Actinomycetota</taxon>
        <taxon>Actinomycetes</taxon>
        <taxon>Catenulisporales</taxon>
        <taxon>Catenulisporaceae</taxon>
        <taxon>Catenulispora</taxon>
    </lineage>
</organism>
<dbReference type="HOGENOM" id="CLU_2153806_0_0_11"/>
<name>C7Q8X9_CATAD</name>
<evidence type="ECO:0000313" key="2">
    <source>
        <dbReference type="Proteomes" id="UP000000851"/>
    </source>
</evidence>
<proteinExistence type="predicted"/>
<dbReference type="InParanoid" id="C7Q8X9"/>
<dbReference type="AlphaFoldDB" id="C7Q8X9"/>
<reference evidence="1 2" key="1">
    <citation type="journal article" date="2009" name="Stand. Genomic Sci.">
        <title>Complete genome sequence of Catenulispora acidiphila type strain (ID 139908).</title>
        <authorList>
            <person name="Copeland A."/>
            <person name="Lapidus A."/>
            <person name="Glavina Del Rio T."/>
            <person name="Nolan M."/>
            <person name="Lucas S."/>
            <person name="Chen F."/>
            <person name="Tice H."/>
            <person name="Cheng J.F."/>
            <person name="Bruce D."/>
            <person name="Goodwin L."/>
            <person name="Pitluck S."/>
            <person name="Mikhailova N."/>
            <person name="Pati A."/>
            <person name="Ivanova N."/>
            <person name="Mavromatis K."/>
            <person name="Chen A."/>
            <person name="Palaniappan K."/>
            <person name="Chain P."/>
            <person name="Land M."/>
            <person name="Hauser L."/>
            <person name="Chang Y.J."/>
            <person name="Jeffries C.D."/>
            <person name="Chertkov O."/>
            <person name="Brettin T."/>
            <person name="Detter J.C."/>
            <person name="Han C."/>
            <person name="Ali Z."/>
            <person name="Tindall B.J."/>
            <person name="Goker M."/>
            <person name="Bristow J."/>
            <person name="Eisen J.A."/>
            <person name="Markowitz V."/>
            <person name="Hugenholtz P."/>
            <person name="Kyrpides N.C."/>
            <person name="Klenk H.P."/>
        </authorList>
    </citation>
    <scope>NUCLEOTIDE SEQUENCE [LARGE SCALE GENOMIC DNA]</scope>
    <source>
        <strain evidence="2">DSM 44928 / JCM 14897 / NBRC 102108 / NRRL B-24433 / ID139908</strain>
    </source>
</reference>
<sequence length="111" mass="12744">MGPWKARRRRAAYSRLIAKVSEHDVIWAAEEIVGTAWMAGLVDAERQAASRRASGRVRDRHEGLRRFAERERAAWEQAEWMRTLEVLADRDLLAEAARTAGVQEGLTHEHR</sequence>
<dbReference type="RefSeq" id="WP_012787592.1">
    <property type="nucleotide sequence ID" value="NC_013131.1"/>
</dbReference>
<dbReference type="EMBL" id="CP001700">
    <property type="protein sequence ID" value="ACU72299.1"/>
    <property type="molecule type" value="Genomic_DNA"/>
</dbReference>
<gene>
    <name evidence="1" type="ordered locus">Caci_3393</name>
</gene>
<protein>
    <submittedName>
        <fullName evidence="1">Uncharacterized protein</fullName>
    </submittedName>
</protein>
<evidence type="ECO:0000313" key="1">
    <source>
        <dbReference type="EMBL" id="ACU72299.1"/>
    </source>
</evidence>
<accession>C7Q8X9</accession>
<dbReference type="STRING" id="479433.Caci_3393"/>
<keyword evidence="2" id="KW-1185">Reference proteome</keyword>